<dbReference type="OrthoDB" id="9782972at2"/>
<dbReference type="Proteomes" id="UP000319148">
    <property type="component" value="Unassembled WGS sequence"/>
</dbReference>
<sequence>MEPLLFSNARIFDGRQADLVTDRSVLVEGGMIRAIPPESERPSQARQIDLEGCVLMPGLIDAHYHAYISDLDFVALDKKTMSNLAHPARKLLEDSLHRGFTSVRDFAGGQIMVCGKQLRKGFLPKNTNRYIGYGYAAKLRKSEYGFSWKPAPTSNKIKGLPSFC</sequence>
<evidence type="ECO:0000313" key="1">
    <source>
        <dbReference type="EMBL" id="TPD60241.1"/>
    </source>
</evidence>
<gene>
    <name evidence="1" type="ORF">FIV46_09320</name>
</gene>
<reference evidence="2" key="1">
    <citation type="submission" date="2019-06" db="EMBL/GenBank/DDBJ databases">
        <title>The complete genome of Emcibacter congregatus ZYLT.</title>
        <authorList>
            <person name="Zhao Z."/>
        </authorList>
    </citation>
    <scope>NUCLEOTIDE SEQUENCE [LARGE SCALE GENOMIC DNA]</scope>
    <source>
        <strain evidence="2">MCCC 1A06723</strain>
    </source>
</reference>
<comment type="caution">
    <text evidence="1">The sequence shown here is derived from an EMBL/GenBank/DDBJ whole genome shotgun (WGS) entry which is preliminary data.</text>
</comment>
<dbReference type="PANTHER" id="PTHR43135:SF3">
    <property type="entry name" value="ALPHA-D-RIBOSE 1-METHYLPHOSPHONATE 5-TRIPHOSPHATE DIPHOSPHATASE"/>
    <property type="match status" value="1"/>
</dbReference>
<dbReference type="PANTHER" id="PTHR43135">
    <property type="entry name" value="ALPHA-D-RIBOSE 1-METHYLPHOSPHONATE 5-TRIPHOSPHATE DIPHOSPHATASE"/>
    <property type="match status" value="1"/>
</dbReference>
<keyword evidence="2" id="KW-1185">Reference proteome</keyword>
<dbReference type="AlphaFoldDB" id="A0A501PJQ2"/>
<organism evidence="1 2">
    <name type="scientific">Emcibacter nanhaiensis</name>
    <dbReference type="NCBI Taxonomy" id="1505037"/>
    <lineage>
        <taxon>Bacteria</taxon>
        <taxon>Pseudomonadati</taxon>
        <taxon>Pseudomonadota</taxon>
        <taxon>Alphaproteobacteria</taxon>
        <taxon>Emcibacterales</taxon>
        <taxon>Emcibacteraceae</taxon>
        <taxon>Emcibacter</taxon>
    </lineage>
</organism>
<dbReference type="RefSeq" id="WP_139940651.1">
    <property type="nucleotide sequence ID" value="NZ_JBHSYP010000027.1"/>
</dbReference>
<evidence type="ECO:0008006" key="3">
    <source>
        <dbReference type="Google" id="ProtNLM"/>
    </source>
</evidence>
<dbReference type="InterPro" id="IPR011059">
    <property type="entry name" value="Metal-dep_hydrolase_composite"/>
</dbReference>
<protein>
    <recommendedName>
        <fullName evidence="3">Amidohydrolase family protein</fullName>
    </recommendedName>
</protein>
<dbReference type="Gene3D" id="2.30.40.10">
    <property type="entry name" value="Urease, subunit C, domain 1"/>
    <property type="match status" value="1"/>
</dbReference>
<dbReference type="EMBL" id="VFIY01000008">
    <property type="protein sequence ID" value="TPD60241.1"/>
    <property type="molecule type" value="Genomic_DNA"/>
</dbReference>
<accession>A0A501PJQ2</accession>
<evidence type="ECO:0000313" key="2">
    <source>
        <dbReference type="Proteomes" id="UP000319148"/>
    </source>
</evidence>
<dbReference type="Gene3D" id="3.20.20.140">
    <property type="entry name" value="Metal-dependent hydrolases"/>
    <property type="match status" value="1"/>
</dbReference>
<dbReference type="GO" id="GO:0016810">
    <property type="term" value="F:hydrolase activity, acting on carbon-nitrogen (but not peptide) bonds"/>
    <property type="evidence" value="ECO:0007669"/>
    <property type="project" value="InterPro"/>
</dbReference>
<dbReference type="SUPFAM" id="SSF51338">
    <property type="entry name" value="Composite domain of metallo-dependent hydrolases"/>
    <property type="match status" value="1"/>
</dbReference>
<dbReference type="InterPro" id="IPR051781">
    <property type="entry name" value="Metallo-dep_Hydrolase"/>
</dbReference>
<name>A0A501PJQ2_9PROT</name>
<proteinExistence type="predicted"/>